<dbReference type="CDD" id="cd08054">
    <property type="entry name" value="gp6"/>
    <property type="match status" value="1"/>
</dbReference>
<name>A0A422QSL6_9RHOB</name>
<evidence type="ECO:0000313" key="1">
    <source>
        <dbReference type="EMBL" id="RNF32946.1"/>
    </source>
</evidence>
<reference evidence="1" key="1">
    <citation type="submission" date="2018-05" db="EMBL/GenBank/DDBJ databases">
        <title>Reclassification of Methylarcula marina and Methylarcula terricola as Paracoccus methylarcula sp.nov., comb.nov. and Paracoccus terricola comb.nov.</title>
        <authorList>
            <person name="Shmareva M.N."/>
            <person name="Doronina N.V."/>
            <person name="Vasilenko O.V."/>
            <person name="Tarlachkov S.V."/>
            <person name="Trotsenko Y.A."/>
        </authorList>
    </citation>
    <scope>NUCLEOTIDE SEQUENCE [LARGE SCALE GENOMIC DNA]</scope>
    <source>
        <strain evidence="1">VKM B-2159</strain>
    </source>
</reference>
<proteinExistence type="predicted"/>
<dbReference type="Gene3D" id="1.10.3230.30">
    <property type="entry name" value="Phage gp6-like head-tail connector protein"/>
    <property type="match status" value="1"/>
</dbReference>
<keyword evidence="2" id="KW-1185">Reference proteome</keyword>
<dbReference type="AlphaFoldDB" id="A0A422QSL6"/>
<accession>A0A422QSL6</accession>
<dbReference type="RefSeq" id="WP_106692909.1">
    <property type="nucleotide sequence ID" value="NZ_PXNQ02000015.1"/>
</dbReference>
<organism evidence="1 2">
    <name type="scientific">Paracoccus methylarcula</name>
    <dbReference type="NCBI Taxonomy" id="72022"/>
    <lineage>
        <taxon>Bacteria</taxon>
        <taxon>Pseudomonadati</taxon>
        <taxon>Pseudomonadota</taxon>
        <taxon>Alphaproteobacteria</taxon>
        <taxon>Rhodobacterales</taxon>
        <taxon>Paracoccaceae</taxon>
        <taxon>Paracoccus</taxon>
    </lineage>
</organism>
<gene>
    <name evidence="1" type="ORF">A7A09_019225</name>
</gene>
<protein>
    <submittedName>
        <fullName evidence="1">Phage gp6-like head-tail connector protein</fullName>
    </submittedName>
</protein>
<sequence>MGLIPRCTVPPVGDVVTLAEMKGHLRELDNFEDGLIQQAINDAVAHLDGWRGILGRCILEQTWEVDIPCAGTFRLPLPDVIDATSADATVTLSRDGLGSLVTVDATATVSFRAKMPDELMPVVQRCVKLLAAHWMENRLAASGDDIRATPLAVDAMIGPIRWTRI</sequence>
<dbReference type="EMBL" id="PXNQ02000015">
    <property type="protein sequence ID" value="RNF32946.1"/>
    <property type="molecule type" value="Genomic_DNA"/>
</dbReference>
<comment type="caution">
    <text evidence="1">The sequence shown here is derived from an EMBL/GenBank/DDBJ whole genome shotgun (WGS) entry which is preliminary data.</text>
</comment>
<dbReference type="Proteomes" id="UP000238137">
    <property type="component" value="Unassembled WGS sequence"/>
</dbReference>
<evidence type="ECO:0000313" key="2">
    <source>
        <dbReference type="Proteomes" id="UP000238137"/>
    </source>
</evidence>
<dbReference type="OrthoDB" id="8452228at2"/>